<comment type="caution">
    <text evidence="1">The sequence shown here is derived from an EMBL/GenBank/DDBJ whole genome shotgun (WGS) entry which is preliminary data.</text>
</comment>
<evidence type="ECO:0000313" key="2">
    <source>
        <dbReference type="Proteomes" id="UP000664414"/>
    </source>
</evidence>
<name>A0A8J7PXQ0_9PROT</name>
<protein>
    <submittedName>
        <fullName evidence="1">Uncharacterized protein</fullName>
    </submittedName>
</protein>
<gene>
    <name evidence="1" type="ORF">J0H12_06810</name>
</gene>
<dbReference type="EMBL" id="JAFKGL010000030">
    <property type="protein sequence ID" value="MBN9413614.1"/>
    <property type="molecule type" value="Genomic_DNA"/>
</dbReference>
<dbReference type="AlphaFoldDB" id="A0A8J7PXQ0"/>
<dbReference type="Proteomes" id="UP000664414">
    <property type="component" value="Unassembled WGS sequence"/>
</dbReference>
<sequence length="277" mass="30952">MAKMKIYFIYIITILCVFQSSYSSITYENVEGDRELAKNRSLISDVDLEVLHSTPPKAAITVGYKDLGGGVKHAYLVFETPIIENGEPKIHLQGVHLGRGSGYYAPDSLSGIIYGGGTGKIICETAEDVLMKFVRAKEITTKIKEDDDGVDRILGSEIKILDASYTKYKSFIVSLDNTKKALQTMKDDINGGIYFSLKGWGYSNKEKTHNCTSYVIRLLKKSGVEIMSPGRTDYKIDHNYLARRIKRYEKKSQAARKGVEVITPHSAQALLTRYGIN</sequence>
<organism evidence="1 2">
    <name type="scientific">Candidatus Paracaedimonas acanthamoebae</name>
    <dbReference type="NCBI Taxonomy" id="244581"/>
    <lineage>
        <taxon>Bacteria</taxon>
        <taxon>Pseudomonadati</taxon>
        <taxon>Pseudomonadota</taxon>
        <taxon>Alphaproteobacteria</taxon>
        <taxon>Holosporales</taxon>
        <taxon>Caedimonadaceae</taxon>
        <taxon>Candidatus Paracaedimonas</taxon>
    </lineage>
</organism>
<proteinExistence type="predicted"/>
<accession>A0A8J7PXQ0</accession>
<reference evidence="1" key="1">
    <citation type="submission" date="2021-02" db="EMBL/GenBank/DDBJ databases">
        <title>Thiocyanate and organic carbon inputs drive convergent selection for specific autotrophic Afipia and Thiobacillus strains within complex microbiomes.</title>
        <authorList>
            <person name="Huddy R.J."/>
            <person name="Sachdeva R."/>
            <person name="Kadzinga F."/>
            <person name="Kantor R.S."/>
            <person name="Harrison S.T.L."/>
            <person name="Banfield J.F."/>
        </authorList>
    </citation>
    <scope>NUCLEOTIDE SEQUENCE</scope>
    <source>
        <strain evidence="1">SCN18_10_11_15_R4_P_38_20</strain>
    </source>
</reference>
<evidence type="ECO:0000313" key="1">
    <source>
        <dbReference type="EMBL" id="MBN9413614.1"/>
    </source>
</evidence>